<evidence type="ECO:0000256" key="4">
    <source>
        <dbReference type="ARBA" id="ARBA00022737"/>
    </source>
</evidence>
<dbReference type="EMBL" id="CAJNOQ010022149">
    <property type="protein sequence ID" value="CAF1497027.1"/>
    <property type="molecule type" value="Genomic_DNA"/>
</dbReference>
<name>A0A815SYF2_9BILA</name>
<evidence type="ECO:0000256" key="2">
    <source>
        <dbReference type="ARBA" id="ARBA00022707"/>
    </source>
</evidence>
<dbReference type="Proteomes" id="UP000681722">
    <property type="component" value="Unassembled WGS sequence"/>
</dbReference>
<keyword evidence="2" id="KW-0519">Myristate</keyword>
<evidence type="ECO:0000313" key="10">
    <source>
        <dbReference type="EMBL" id="CAF3780276.1"/>
    </source>
</evidence>
<evidence type="ECO:0000313" key="9">
    <source>
        <dbReference type="EMBL" id="CAF1497027.1"/>
    </source>
</evidence>
<dbReference type="PANTHER" id="PTHR23055">
    <property type="entry name" value="CALCIUM BINDING PROTEINS"/>
    <property type="match status" value="1"/>
</dbReference>
<evidence type="ECO:0000256" key="3">
    <source>
        <dbReference type="ARBA" id="ARBA00022723"/>
    </source>
</evidence>
<dbReference type="EMBL" id="CAJOBC010087654">
    <property type="protein sequence ID" value="CAF4359296.1"/>
    <property type="molecule type" value="Genomic_DNA"/>
</dbReference>
<accession>A0A815SYF2</accession>
<dbReference type="EMBL" id="CAJOBA010006695">
    <property type="protein sequence ID" value="CAF3780276.1"/>
    <property type="molecule type" value="Genomic_DNA"/>
</dbReference>
<keyword evidence="5" id="KW-0106">Calcium</keyword>
<evidence type="ECO:0000313" key="11">
    <source>
        <dbReference type="EMBL" id="CAF4359296.1"/>
    </source>
</evidence>
<dbReference type="SUPFAM" id="SSF47473">
    <property type="entry name" value="EF-hand"/>
    <property type="match status" value="1"/>
</dbReference>
<evidence type="ECO:0000256" key="5">
    <source>
        <dbReference type="ARBA" id="ARBA00022837"/>
    </source>
</evidence>
<keyword evidence="3" id="KW-0479">Metal-binding</keyword>
<dbReference type="Pfam" id="PF13499">
    <property type="entry name" value="EF-hand_7"/>
    <property type="match status" value="1"/>
</dbReference>
<evidence type="ECO:0000259" key="7">
    <source>
        <dbReference type="PROSITE" id="PS50222"/>
    </source>
</evidence>
<dbReference type="Proteomes" id="UP000677228">
    <property type="component" value="Unassembled WGS sequence"/>
</dbReference>
<dbReference type="OrthoDB" id="191686at2759"/>
<dbReference type="CDD" id="cd00051">
    <property type="entry name" value="EFh"/>
    <property type="match status" value="1"/>
</dbReference>
<proteinExistence type="inferred from homology"/>
<feature type="domain" description="EF-hand" evidence="7">
    <location>
        <begin position="32"/>
        <end position="67"/>
    </location>
</feature>
<dbReference type="PRINTS" id="PR00450">
    <property type="entry name" value="RECOVERIN"/>
</dbReference>
<comment type="caution">
    <text evidence="9">The sequence shown here is derived from an EMBL/GenBank/DDBJ whole genome shotgun (WGS) entry which is preliminary data.</text>
</comment>
<reference evidence="9" key="1">
    <citation type="submission" date="2021-02" db="EMBL/GenBank/DDBJ databases">
        <authorList>
            <person name="Nowell W R."/>
        </authorList>
    </citation>
    <scope>NUCLEOTIDE SEQUENCE</scope>
</reference>
<comment type="similarity">
    <text evidence="1">Belongs to the recoverin family.</text>
</comment>
<evidence type="ECO:0000256" key="6">
    <source>
        <dbReference type="ARBA" id="ARBA00023288"/>
    </source>
</evidence>
<dbReference type="Proteomes" id="UP000682733">
    <property type="component" value="Unassembled WGS sequence"/>
</dbReference>
<organism evidence="9 12">
    <name type="scientific">Didymodactylos carnosus</name>
    <dbReference type="NCBI Taxonomy" id="1234261"/>
    <lineage>
        <taxon>Eukaryota</taxon>
        <taxon>Metazoa</taxon>
        <taxon>Spiralia</taxon>
        <taxon>Gnathifera</taxon>
        <taxon>Rotifera</taxon>
        <taxon>Eurotatoria</taxon>
        <taxon>Bdelloidea</taxon>
        <taxon>Philodinida</taxon>
        <taxon>Philodinidae</taxon>
        <taxon>Didymodactylos</taxon>
    </lineage>
</organism>
<feature type="domain" description="EF-hand" evidence="7">
    <location>
        <begin position="1"/>
        <end position="22"/>
    </location>
</feature>
<keyword evidence="6" id="KW-0449">Lipoprotein</keyword>
<evidence type="ECO:0000313" key="12">
    <source>
        <dbReference type="Proteomes" id="UP000663829"/>
    </source>
</evidence>
<sequence>MDNSGFIDKAEMRRILESIYDLTGESKTGINSPEKKVDQIFSKMDLNSDHKLSKTEFINGCLQDAYLYALLAPTA</sequence>
<dbReference type="PROSITE" id="PS00018">
    <property type="entry name" value="EF_HAND_1"/>
    <property type="match status" value="1"/>
</dbReference>
<keyword evidence="4" id="KW-0677">Repeat</keyword>
<evidence type="ECO:0000256" key="1">
    <source>
        <dbReference type="ARBA" id="ARBA00006049"/>
    </source>
</evidence>
<evidence type="ECO:0000313" key="8">
    <source>
        <dbReference type="EMBL" id="CAF1011371.1"/>
    </source>
</evidence>
<dbReference type="EMBL" id="CAJNOK010006686">
    <property type="protein sequence ID" value="CAF1011371.1"/>
    <property type="molecule type" value="Genomic_DNA"/>
</dbReference>
<dbReference type="PANTHER" id="PTHR23055:SF178">
    <property type="entry name" value="NEUROCALCIN HOMOLOG"/>
    <property type="match status" value="1"/>
</dbReference>
<dbReference type="InterPro" id="IPR018247">
    <property type="entry name" value="EF_Hand_1_Ca_BS"/>
</dbReference>
<gene>
    <name evidence="9" type="ORF">GPM918_LOCUS36513</name>
    <name evidence="8" type="ORF">OVA965_LOCUS15058</name>
    <name evidence="11" type="ORF">SRO942_LOCUS37252</name>
    <name evidence="10" type="ORF">TMI583_LOCUS15064</name>
</gene>
<dbReference type="AlphaFoldDB" id="A0A815SYF2"/>
<dbReference type="PROSITE" id="PS50222">
    <property type="entry name" value="EF_HAND_2"/>
    <property type="match status" value="2"/>
</dbReference>
<dbReference type="Proteomes" id="UP000663829">
    <property type="component" value="Unassembled WGS sequence"/>
</dbReference>
<dbReference type="InterPro" id="IPR028846">
    <property type="entry name" value="Recoverin"/>
</dbReference>
<dbReference type="Gene3D" id="1.10.238.10">
    <property type="entry name" value="EF-hand"/>
    <property type="match status" value="1"/>
</dbReference>
<dbReference type="GO" id="GO:0005509">
    <property type="term" value="F:calcium ion binding"/>
    <property type="evidence" value="ECO:0007669"/>
    <property type="project" value="InterPro"/>
</dbReference>
<dbReference type="InterPro" id="IPR002048">
    <property type="entry name" value="EF_hand_dom"/>
</dbReference>
<dbReference type="InterPro" id="IPR011992">
    <property type="entry name" value="EF-hand-dom_pair"/>
</dbReference>
<keyword evidence="12" id="KW-1185">Reference proteome</keyword>
<protein>
    <recommendedName>
        <fullName evidence="7">EF-hand domain-containing protein</fullName>
    </recommendedName>
</protein>